<sequence length="154" mass="17418">MANRYTEEENNDMRNFKKGDVFMIDFPQGKGGFVMQGVHRGVVLYDCTFPRKTVIAAPITSLYNGSNVRKNTISTDVILPDTESYLDKESILKMEQLNCVNRSALGEKKGKLSPEYIAELELSLIEVLQLEDAIEAIIQDRLQQIVEQSEEDLA</sequence>
<protein>
    <recommendedName>
        <fullName evidence="5">Growth inhibitor PemK</fullName>
    </recommendedName>
</protein>
<keyword evidence="4" id="KW-1185">Reference proteome</keyword>
<proteinExistence type="inferred from homology"/>
<name>A0A430AVZ6_9ENTE</name>
<dbReference type="OrthoDB" id="3010288at2"/>
<dbReference type="SUPFAM" id="SSF50118">
    <property type="entry name" value="Cell growth inhibitor/plasmid maintenance toxic component"/>
    <property type="match status" value="1"/>
</dbReference>
<evidence type="ECO:0008006" key="5">
    <source>
        <dbReference type="Google" id="ProtNLM"/>
    </source>
</evidence>
<dbReference type="GO" id="GO:0003677">
    <property type="term" value="F:DNA binding"/>
    <property type="evidence" value="ECO:0007669"/>
    <property type="project" value="InterPro"/>
</dbReference>
<dbReference type="Proteomes" id="UP000287605">
    <property type="component" value="Unassembled WGS sequence"/>
</dbReference>
<dbReference type="InterPro" id="IPR011067">
    <property type="entry name" value="Plasmid_toxin/cell-grow_inhib"/>
</dbReference>
<dbReference type="AlphaFoldDB" id="A0A430AVZ6"/>
<evidence type="ECO:0000313" key="4">
    <source>
        <dbReference type="Proteomes" id="UP000287605"/>
    </source>
</evidence>
<evidence type="ECO:0000313" key="3">
    <source>
        <dbReference type="EMBL" id="RSU12225.1"/>
    </source>
</evidence>
<gene>
    <name evidence="3" type="ORF">CBF29_06400</name>
</gene>
<dbReference type="EMBL" id="NGKA01000008">
    <property type="protein sequence ID" value="RSU12225.1"/>
    <property type="molecule type" value="Genomic_DNA"/>
</dbReference>
<reference evidence="3 4" key="1">
    <citation type="submission" date="2017-05" db="EMBL/GenBank/DDBJ databases">
        <title>Vagococcus spp. assemblies.</title>
        <authorList>
            <person name="Gulvik C.A."/>
        </authorList>
    </citation>
    <scope>NUCLEOTIDE SEQUENCE [LARGE SCALE GENOMIC DNA]</scope>
    <source>
        <strain evidence="3 4">CCUG 51432</strain>
    </source>
</reference>
<keyword evidence="2" id="KW-1277">Toxin-antitoxin system</keyword>
<accession>A0A430AVZ6</accession>
<dbReference type="Pfam" id="PF02452">
    <property type="entry name" value="PemK_toxin"/>
    <property type="match status" value="1"/>
</dbReference>
<dbReference type="Gene3D" id="2.30.30.110">
    <property type="match status" value="1"/>
</dbReference>
<comment type="similarity">
    <text evidence="1">Belongs to the PemK/MazF family.</text>
</comment>
<evidence type="ECO:0000256" key="2">
    <source>
        <dbReference type="ARBA" id="ARBA00022649"/>
    </source>
</evidence>
<evidence type="ECO:0000256" key="1">
    <source>
        <dbReference type="ARBA" id="ARBA00007521"/>
    </source>
</evidence>
<organism evidence="3 4">
    <name type="scientific">Vagococcus elongatus</name>
    <dbReference type="NCBI Taxonomy" id="180344"/>
    <lineage>
        <taxon>Bacteria</taxon>
        <taxon>Bacillati</taxon>
        <taxon>Bacillota</taxon>
        <taxon>Bacilli</taxon>
        <taxon>Lactobacillales</taxon>
        <taxon>Enterococcaceae</taxon>
        <taxon>Vagococcus</taxon>
    </lineage>
</organism>
<dbReference type="InterPro" id="IPR003477">
    <property type="entry name" value="PemK-like"/>
</dbReference>
<dbReference type="RefSeq" id="WP_126808619.1">
    <property type="nucleotide sequence ID" value="NZ_NGKA01000008.1"/>
</dbReference>
<comment type="caution">
    <text evidence="3">The sequence shown here is derived from an EMBL/GenBank/DDBJ whole genome shotgun (WGS) entry which is preliminary data.</text>
</comment>